<comment type="similarity">
    <text evidence="1">Belongs to the ubiquitin-activating E1 family.</text>
</comment>
<dbReference type="SUPFAM" id="SSF69572">
    <property type="entry name" value="Activating enzymes of the ubiquitin-like proteins"/>
    <property type="match status" value="1"/>
</dbReference>
<reference evidence="2 3" key="1">
    <citation type="journal article" date="2014" name="Genome Biol. Evol.">
        <title>The genome of the myxosporean Thelohanellus kitauei shows adaptations to nutrient acquisition within its fish host.</title>
        <authorList>
            <person name="Yang Y."/>
            <person name="Xiong J."/>
            <person name="Zhou Z."/>
            <person name="Huo F."/>
            <person name="Miao W."/>
            <person name="Ran C."/>
            <person name="Liu Y."/>
            <person name="Zhang J."/>
            <person name="Feng J."/>
            <person name="Wang M."/>
            <person name="Wang M."/>
            <person name="Wang L."/>
            <person name="Yao B."/>
        </authorList>
    </citation>
    <scope>NUCLEOTIDE SEQUENCE [LARGE SCALE GENOMIC DNA]</scope>
    <source>
        <strain evidence="2">Wuqing</strain>
    </source>
</reference>
<dbReference type="GO" id="GO:0031510">
    <property type="term" value="C:SUMO activating enzyme complex"/>
    <property type="evidence" value="ECO:0007669"/>
    <property type="project" value="TreeGrafter"/>
</dbReference>
<proteinExistence type="inferred from homology"/>
<dbReference type="GO" id="GO:0016925">
    <property type="term" value="P:protein sumoylation"/>
    <property type="evidence" value="ECO:0007669"/>
    <property type="project" value="TreeGrafter"/>
</dbReference>
<protein>
    <submittedName>
        <fullName evidence="2">SUMO-activating enzyme subunit 1</fullName>
    </submittedName>
</protein>
<dbReference type="AlphaFoldDB" id="A0A0C2INY9"/>
<keyword evidence="3" id="KW-1185">Reference proteome</keyword>
<dbReference type="Proteomes" id="UP000031668">
    <property type="component" value="Unassembled WGS sequence"/>
</dbReference>
<evidence type="ECO:0000313" key="3">
    <source>
        <dbReference type="Proteomes" id="UP000031668"/>
    </source>
</evidence>
<dbReference type="OrthoDB" id="412647at2759"/>
<accession>A0A0C2INY9</accession>
<organism evidence="2 3">
    <name type="scientific">Thelohanellus kitauei</name>
    <name type="common">Myxosporean</name>
    <dbReference type="NCBI Taxonomy" id="669202"/>
    <lineage>
        <taxon>Eukaryota</taxon>
        <taxon>Metazoa</taxon>
        <taxon>Cnidaria</taxon>
        <taxon>Myxozoa</taxon>
        <taxon>Myxosporea</taxon>
        <taxon>Bivalvulida</taxon>
        <taxon>Platysporina</taxon>
        <taxon>Myxobolidae</taxon>
        <taxon>Thelohanellus</taxon>
    </lineage>
</organism>
<dbReference type="Gene3D" id="3.40.50.720">
    <property type="entry name" value="NAD(P)-binding Rossmann-like Domain"/>
    <property type="match status" value="1"/>
</dbReference>
<dbReference type="EMBL" id="JWZT01003281">
    <property type="protein sequence ID" value="KII67204.1"/>
    <property type="molecule type" value="Genomic_DNA"/>
</dbReference>
<dbReference type="PANTHER" id="PTHR10953">
    <property type="entry name" value="UBIQUITIN-ACTIVATING ENZYME E1"/>
    <property type="match status" value="1"/>
</dbReference>
<dbReference type="InterPro" id="IPR035985">
    <property type="entry name" value="Ubiquitin-activating_enz"/>
</dbReference>
<dbReference type="PANTHER" id="PTHR10953:SF162">
    <property type="entry name" value="SUMO-ACTIVATING ENZYME SUBUNIT 1"/>
    <property type="match status" value="1"/>
</dbReference>
<evidence type="ECO:0000256" key="1">
    <source>
        <dbReference type="ARBA" id="ARBA00005673"/>
    </source>
</evidence>
<dbReference type="GO" id="GO:0005737">
    <property type="term" value="C:cytoplasm"/>
    <property type="evidence" value="ECO:0007669"/>
    <property type="project" value="TreeGrafter"/>
</dbReference>
<evidence type="ECO:0000313" key="2">
    <source>
        <dbReference type="EMBL" id="KII67204.1"/>
    </source>
</evidence>
<name>A0A0C2INY9_THEKT</name>
<dbReference type="InterPro" id="IPR045886">
    <property type="entry name" value="ThiF/MoeB/HesA"/>
</dbReference>
<comment type="caution">
    <text evidence="2">The sequence shown here is derived from an EMBL/GenBank/DDBJ whole genome shotgun (WGS) entry which is preliminary data.</text>
</comment>
<sequence>MSVNPGRDTRIVRHSMRTYELMSSSLARYDRQLRLWGKDYQKRLFSSHILIQGQNIVSEDVLKNILLSGVKTITIIMESSSYQGLFFCEDQKKFIDRANSFNPDCRILKISELSDVDWPTISCVCITDVSNKNITLLIEKCQTYHFPVFISTVFGYYGFLRILDNADSVLQWPSIFDGNKGEFNNEVLALNSLIECCFDSVQNSGNLNNDLAKHEISSEKLSSIDVDFPPASFIVGGVVSREVIEFIGNGELSNANYFLFDITTPIGYALKT</sequence>
<dbReference type="GO" id="GO:0019948">
    <property type="term" value="F:SUMO activating enzyme activity"/>
    <property type="evidence" value="ECO:0007669"/>
    <property type="project" value="TreeGrafter"/>
</dbReference>
<gene>
    <name evidence="2" type="ORF">RF11_04443</name>
</gene>